<dbReference type="InterPro" id="IPR003959">
    <property type="entry name" value="ATPase_AAA_core"/>
</dbReference>
<evidence type="ECO:0000313" key="3">
    <source>
        <dbReference type="Proteomes" id="UP000323274"/>
    </source>
</evidence>
<dbReference type="RefSeq" id="WP_133286238.1">
    <property type="nucleotide sequence ID" value="NZ_BJJW01000041.1"/>
</dbReference>
<gene>
    <name evidence="2" type="ORF">LCIT_20410</name>
</gene>
<dbReference type="Gene3D" id="3.40.50.300">
    <property type="entry name" value="P-loop containing nucleotide triphosphate hydrolases"/>
    <property type="match status" value="1"/>
</dbReference>
<dbReference type="InterPro" id="IPR027417">
    <property type="entry name" value="P-loop_NTPase"/>
</dbReference>
<protein>
    <recommendedName>
        <fullName evidence="1">ATPase AAA-type core domain-containing protein</fullName>
    </recommendedName>
</protein>
<evidence type="ECO:0000259" key="1">
    <source>
        <dbReference type="Pfam" id="PF13304"/>
    </source>
</evidence>
<dbReference type="EMBL" id="BJJW01000041">
    <property type="protein sequence ID" value="GDZ84799.1"/>
    <property type="molecule type" value="Genomic_DNA"/>
</dbReference>
<sequence length="394" mass="45172">MNNKKIVFLKMVVKNHPLLKENLEFSLVADQRVMTEDADDLTNLYGRVWINNITTIVGRNATGKTTTMQLLLGILELLLQNKSINQTRLGRVLYGDEPITVDTYFYGSNNALFLDEVIFEKREDNWLIGQETIYTKKALTSTAKKEIFNFDGAHVWEDREQLDDKLKSVLAPDDSIFRMLLAREKYQAQGIFDTLLFTNVNALIYNGAHVPQEILAFLDPSVEYLEIGQSDSGQSFYRLKFKNNSKEITDSNFATIEYYLSSGTAKAITMYQQVLRALQTGGIVFIDELENHFNQAIVRSFIQYFTDPTINKKRAILIFSTHYSMLLDDLNRGDQIYVARRNGNIDLTRYSDFDVRQDIQKSEVFDADILKGTSPDYKAFMALIKATKEVINGE</sequence>
<dbReference type="PANTHER" id="PTHR40396">
    <property type="entry name" value="ATPASE-LIKE PROTEIN"/>
    <property type="match status" value="1"/>
</dbReference>
<feature type="domain" description="ATPase AAA-type core" evidence="1">
    <location>
        <begin position="258"/>
        <end position="322"/>
    </location>
</feature>
<dbReference type="PANTHER" id="PTHR40396:SF1">
    <property type="entry name" value="ATPASE AAA-TYPE CORE DOMAIN-CONTAINING PROTEIN"/>
    <property type="match status" value="1"/>
</dbReference>
<dbReference type="GO" id="GO:0005524">
    <property type="term" value="F:ATP binding"/>
    <property type="evidence" value="ECO:0007669"/>
    <property type="project" value="InterPro"/>
</dbReference>
<accession>A0A5A5U355</accession>
<reference evidence="2 3" key="1">
    <citation type="submission" date="2019-04" db="EMBL/GenBank/DDBJ databases">
        <title>A pseudo-fructophilic Leuconostoc citreum strain F192-5 isolated from peel of satsuma mandarin: the first report for isolation and characterization of strain-dependent fructophilic-like characteristics.</title>
        <authorList>
            <person name="Maeno S."/>
            <person name="Tanizawa Y."/>
            <person name="Kajikawa A."/>
            <person name="Kanesaki Y."/>
            <person name="Kubota E."/>
            <person name="Arita M."/>
            <person name="Leon D."/>
            <person name="Endo A."/>
        </authorList>
    </citation>
    <scope>NUCLEOTIDE SEQUENCE [LARGE SCALE GENOMIC DNA]</scope>
    <source>
        <strain evidence="2 3">F192-5</strain>
    </source>
</reference>
<dbReference type="Proteomes" id="UP000323274">
    <property type="component" value="Unassembled WGS sequence"/>
</dbReference>
<evidence type="ECO:0000313" key="2">
    <source>
        <dbReference type="EMBL" id="GDZ84799.1"/>
    </source>
</evidence>
<organism evidence="2 3">
    <name type="scientific">Leuconostoc citreum</name>
    <dbReference type="NCBI Taxonomy" id="33964"/>
    <lineage>
        <taxon>Bacteria</taxon>
        <taxon>Bacillati</taxon>
        <taxon>Bacillota</taxon>
        <taxon>Bacilli</taxon>
        <taxon>Lactobacillales</taxon>
        <taxon>Lactobacillaceae</taxon>
        <taxon>Leuconostoc</taxon>
    </lineage>
</organism>
<dbReference type="AlphaFoldDB" id="A0A5A5U355"/>
<dbReference type="GO" id="GO:0016887">
    <property type="term" value="F:ATP hydrolysis activity"/>
    <property type="evidence" value="ECO:0007669"/>
    <property type="project" value="InterPro"/>
</dbReference>
<dbReference type="SUPFAM" id="SSF52540">
    <property type="entry name" value="P-loop containing nucleoside triphosphate hydrolases"/>
    <property type="match status" value="1"/>
</dbReference>
<proteinExistence type="predicted"/>
<name>A0A5A5U355_LEUCI</name>
<dbReference type="Pfam" id="PF13304">
    <property type="entry name" value="AAA_21"/>
    <property type="match status" value="1"/>
</dbReference>
<comment type="caution">
    <text evidence="2">The sequence shown here is derived from an EMBL/GenBank/DDBJ whole genome shotgun (WGS) entry which is preliminary data.</text>
</comment>